<dbReference type="PATRIC" id="fig|360102.15.peg.3597"/>
<dbReference type="Gene3D" id="1.10.238.160">
    <property type="match status" value="1"/>
</dbReference>
<proteinExistence type="predicted"/>
<organism evidence="1 2">
    <name type="scientific">Yersinia pestis bv. Antiqua (strain Antiqua)</name>
    <dbReference type="NCBI Taxonomy" id="360102"/>
    <lineage>
        <taxon>Bacteria</taxon>
        <taxon>Pseudomonadati</taxon>
        <taxon>Pseudomonadota</taxon>
        <taxon>Gammaproteobacteria</taxon>
        <taxon>Enterobacterales</taxon>
        <taxon>Yersiniaceae</taxon>
        <taxon>Yersinia</taxon>
    </lineage>
</organism>
<dbReference type="AlphaFoldDB" id="A0A0E1NWY5"/>
<dbReference type="InterPro" id="IPR052931">
    <property type="entry name" value="Prophage_regulatory_activator"/>
</dbReference>
<dbReference type="PANTHER" id="PTHR36154:SF1">
    <property type="entry name" value="DNA-BINDING TRANSCRIPTIONAL ACTIVATOR ALPA"/>
    <property type="match status" value="1"/>
</dbReference>
<dbReference type="Pfam" id="PF05930">
    <property type="entry name" value="Phage_AlpA"/>
    <property type="match status" value="1"/>
</dbReference>
<name>A0A0E1NWY5_YERPA</name>
<gene>
    <name evidence="1" type="ordered locus">YPA_0571</name>
</gene>
<dbReference type="Proteomes" id="UP000001971">
    <property type="component" value="Chromosome"/>
</dbReference>
<evidence type="ECO:0000313" key="1">
    <source>
        <dbReference type="EMBL" id="ABG12539.1"/>
    </source>
</evidence>
<dbReference type="HOGENOM" id="CLU_140176_15_1_6"/>
<dbReference type="RefSeq" id="WP_002210709.1">
    <property type="nucleotide sequence ID" value="NC_008150.1"/>
</dbReference>
<dbReference type="EMBL" id="CP000308">
    <property type="protein sequence ID" value="ABG12539.1"/>
    <property type="molecule type" value="Genomic_DNA"/>
</dbReference>
<evidence type="ECO:0000313" key="2">
    <source>
        <dbReference type="Proteomes" id="UP000001971"/>
    </source>
</evidence>
<dbReference type="PANTHER" id="PTHR36154">
    <property type="entry name" value="DNA-BINDING TRANSCRIPTIONAL ACTIVATOR ALPA"/>
    <property type="match status" value="1"/>
</dbReference>
<sequence length="66" mass="7824">MSDINLIRLPEVIEKIRLKKSSIYHLISLNQFPRPIKLGPRSVAWVESEVDEWVIIRINQREEGRN</sequence>
<dbReference type="KEGG" id="ypa:YPA_0571"/>
<reference evidence="1 2" key="1">
    <citation type="journal article" date="2006" name="J. Bacteriol.">
        <title>Complete genome sequence of Yersinia pestis strains Antiqua and Nepal516: evidence of gene reduction in an emerging pathogen.</title>
        <authorList>
            <person name="Chain P.S."/>
            <person name="Hu P."/>
            <person name="Malfatti S.A."/>
            <person name="Radnedge L."/>
            <person name="Larimer F."/>
            <person name="Vergez L.M."/>
            <person name="Worsham P."/>
            <person name="Chu M.C."/>
            <person name="Andersen G.L."/>
        </authorList>
    </citation>
    <scope>NUCLEOTIDE SEQUENCE [LARGE SCALE GENOMIC DNA]</scope>
    <source>
        <strain evidence="1 2">Antiqua</strain>
    </source>
</reference>
<accession>A0A0E1NWY5</accession>
<dbReference type="InterPro" id="IPR010260">
    <property type="entry name" value="AlpA"/>
</dbReference>
<protein>
    <submittedName>
        <fullName evidence="1">Transcriptional regulator</fullName>
    </submittedName>
</protein>
<dbReference type="GeneID" id="57977230"/>